<dbReference type="PANTHER" id="PTHR19375">
    <property type="entry name" value="HEAT SHOCK PROTEIN 70KDA"/>
    <property type="match status" value="1"/>
</dbReference>
<evidence type="ECO:0000313" key="5">
    <source>
        <dbReference type="Proteomes" id="UP000835052"/>
    </source>
</evidence>
<dbReference type="InterPro" id="IPR043129">
    <property type="entry name" value="ATPase_NBD"/>
</dbReference>
<dbReference type="Gene3D" id="3.90.640.10">
    <property type="entry name" value="Actin, Chain A, domain 4"/>
    <property type="match status" value="1"/>
</dbReference>
<sequence length="422" mass="47204">MDVEKVLPTVLGIDFGTTNTVGAFQKVRGTKNHEVIVRHNDTITTDDHKDSRLLPSQAYILEDGETRVGTHAKEQCARSSLPTTSTFHPENRVYANKRMLGRRLESVIPFASKVEYNIVEKPDEPCKLPYILATVNDPSKSYISPVHIAAKIIKKVVAATNIALADNITNEKVQYAVITTPAYFSGAQRRSTRFAGELAGLKVLAILDEPTAAAIGYSFFCPQTKGPQTILVHDMGGGTFDVSIVELKDGEVRVLAIAGENYLGGEDFVEAMMIYLVSEWRHLPPFKSIKEIYYQKNVLSLLPRNTRVILRNKCEFWKREAVNHICHSKTGRPPKAVLEKFPNYGVELNREVMRKICTQTNIVNTKKFVDEALRKAGKTAEDIDKVLLVGGSYMLEKMKNCLEMESSIFYAVAVHAMLRTSH</sequence>
<dbReference type="GO" id="GO:0140662">
    <property type="term" value="F:ATP-dependent protein folding chaperone"/>
    <property type="evidence" value="ECO:0007669"/>
    <property type="project" value="InterPro"/>
</dbReference>
<keyword evidence="5" id="KW-1185">Reference proteome</keyword>
<dbReference type="EMBL" id="CAJGYM010000013">
    <property type="protein sequence ID" value="CAD6190031.1"/>
    <property type="molecule type" value="Genomic_DNA"/>
</dbReference>
<keyword evidence="3" id="KW-0067">ATP-binding</keyword>
<protein>
    <submittedName>
        <fullName evidence="4">Uncharacterized protein</fullName>
    </submittedName>
</protein>
<evidence type="ECO:0000313" key="4">
    <source>
        <dbReference type="EMBL" id="CAD6190031.1"/>
    </source>
</evidence>
<accession>A0A8S1H3M3</accession>
<keyword evidence="2" id="KW-0547">Nucleotide-binding</keyword>
<evidence type="ECO:0000256" key="3">
    <source>
        <dbReference type="ARBA" id="ARBA00022840"/>
    </source>
</evidence>
<dbReference type="GO" id="GO:0005524">
    <property type="term" value="F:ATP binding"/>
    <property type="evidence" value="ECO:0007669"/>
    <property type="project" value="UniProtKB-KW"/>
</dbReference>
<proteinExistence type="inferred from homology"/>
<dbReference type="InterPro" id="IPR013126">
    <property type="entry name" value="Hsp_70_fam"/>
</dbReference>
<dbReference type="Gene3D" id="3.30.420.40">
    <property type="match status" value="2"/>
</dbReference>
<dbReference type="Pfam" id="PF00012">
    <property type="entry name" value="HSP70"/>
    <property type="match status" value="1"/>
</dbReference>
<comment type="caution">
    <text evidence="4">The sequence shown here is derived from an EMBL/GenBank/DDBJ whole genome shotgun (WGS) entry which is preliminary data.</text>
</comment>
<gene>
    <name evidence="4" type="ORF">CAUJ_LOCUS5950</name>
</gene>
<dbReference type="AlphaFoldDB" id="A0A8S1H3M3"/>
<name>A0A8S1H3M3_9PELO</name>
<evidence type="ECO:0000256" key="1">
    <source>
        <dbReference type="ARBA" id="ARBA00007381"/>
    </source>
</evidence>
<dbReference type="PRINTS" id="PR00301">
    <property type="entry name" value="HEATSHOCK70"/>
</dbReference>
<reference evidence="4" key="1">
    <citation type="submission" date="2020-10" db="EMBL/GenBank/DDBJ databases">
        <authorList>
            <person name="Kikuchi T."/>
        </authorList>
    </citation>
    <scope>NUCLEOTIDE SEQUENCE</scope>
    <source>
        <strain evidence="4">NKZ352</strain>
    </source>
</reference>
<comment type="similarity">
    <text evidence="1">Belongs to the heat shock protein 70 family.</text>
</comment>
<evidence type="ECO:0000256" key="2">
    <source>
        <dbReference type="ARBA" id="ARBA00022741"/>
    </source>
</evidence>
<organism evidence="4 5">
    <name type="scientific">Caenorhabditis auriculariae</name>
    <dbReference type="NCBI Taxonomy" id="2777116"/>
    <lineage>
        <taxon>Eukaryota</taxon>
        <taxon>Metazoa</taxon>
        <taxon>Ecdysozoa</taxon>
        <taxon>Nematoda</taxon>
        <taxon>Chromadorea</taxon>
        <taxon>Rhabditida</taxon>
        <taxon>Rhabditina</taxon>
        <taxon>Rhabditomorpha</taxon>
        <taxon>Rhabditoidea</taxon>
        <taxon>Rhabditidae</taxon>
        <taxon>Peloderinae</taxon>
        <taxon>Caenorhabditis</taxon>
    </lineage>
</organism>
<dbReference type="Proteomes" id="UP000835052">
    <property type="component" value="Unassembled WGS sequence"/>
</dbReference>
<dbReference type="SUPFAM" id="SSF53067">
    <property type="entry name" value="Actin-like ATPase domain"/>
    <property type="match status" value="2"/>
</dbReference>